<keyword evidence="3" id="KW-0269">Exonuclease</keyword>
<feature type="domain" description="Xrn1 helical" evidence="6">
    <location>
        <begin position="402"/>
        <end position="609"/>
    </location>
</feature>
<evidence type="ECO:0000313" key="8">
    <source>
        <dbReference type="Proteomes" id="UP000789739"/>
    </source>
</evidence>
<feature type="domain" description="Xrn1 helical" evidence="6">
    <location>
        <begin position="308"/>
        <end position="382"/>
    </location>
</feature>
<dbReference type="InterPro" id="IPR041412">
    <property type="entry name" value="Xrn1_helical"/>
</dbReference>
<keyword evidence="1" id="KW-0540">Nuclease</keyword>
<sequence length="856" mass="96389">MGIPGFFRWLAAAYPQTVENIQLNTQHRTDILYLDLNGLFHAALSKMRKGTTTPEIMLSRVFRQMDNAIDTCKPTALVYIAMDGVAPRAKMNEQRHRRFNAVKSQDENSIKNMSNTSSSITNGKLVNTSTISSNSLTFQPPSTLFHATHTTDIKGNNIPSSPSNIASFSTSFPSSTSSSFFVPIDSVNISAGTEFMHAANEAVRFYVYQRLNGRRRNLQIILNDSNVPGEGEHKIFEFLQFQLSQPGYNQDTNHVVCGGDADFIMYALGTHKANIRILRDRALVYVHVDRLRKAILKEMKPSQNLLQTDDERILNDFVCISMLLGNDFIPKLRGLGMSVDILTSTYKTKFTDIGGYITAANGRIEINRLLKLISHIGNMGLFRRHGSAAPTSVDPLEATSRANDFIRILCWSMQYYTGVCPSWRFYYPHYYSPSIPDILNYVSPLLVSQDFPPDNPMRPFEQLMCIVPPQCSYLLPEPFRDLLTSPLSPIKEFYPSAHSISGKIHLPFIDEKRLIEAMAPRYASLCQRDACKNITKNKIEIYSGSLSESYRAVRAISQRKYEKTVLPWSLRLYGELRYCGEMASTVYSPVDKWKHITGNSAAHAEFKMINMKVKSEGRRNQNVSARGKYRRIGEDMIGIEDTTGQLSNDRASSTLPRSEQMHSCSCKKRKYNKSSTVSPSSTVPSISANCKTKSEASLQVSGFMVKDDMVTGDVSFGGADESHSRYVGGKYELSGTSNAYDQEIMSLPQTQSLRCEDHGMTSLFGTTLETRREQLESTQLSTLPYQETNTQIPTSVFSLTKLSQSQFHRHPLHQMLLQQSQTALTNNVNDFGQSRLSDESHDECKNDNYFAQKPPY</sequence>
<dbReference type="Gene3D" id="1.25.40.1050">
    <property type="match status" value="1"/>
</dbReference>
<proteinExistence type="predicted"/>
<dbReference type="GO" id="GO:0005634">
    <property type="term" value="C:nucleus"/>
    <property type="evidence" value="ECO:0007669"/>
    <property type="project" value="TreeGrafter"/>
</dbReference>
<feature type="compositionally biased region" description="Basic and acidic residues" evidence="4">
    <location>
        <begin position="836"/>
        <end position="846"/>
    </location>
</feature>
<feature type="domain" description="Xrn1 N-terminal" evidence="5">
    <location>
        <begin position="1"/>
        <end position="280"/>
    </location>
</feature>
<dbReference type="GO" id="GO:0003723">
    <property type="term" value="F:RNA binding"/>
    <property type="evidence" value="ECO:0007669"/>
    <property type="project" value="TreeGrafter"/>
</dbReference>
<evidence type="ECO:0000256" key="1">
    <source>
        <dbReference type="ARBA" id="ARBA00022722"/>
    </source>
</evidence>
<organism evidence="7 8">
    <name type="scientific">Paraglomus brasilianum</name>
    <dbReference type="NCBI Taxonomy" id="144538"/>
    <lineage>
        <taxon>Eukaryota</taxon>
        <taxon>Fungi</taxon>
        <taxon>Fungi incertae sedis</taxon>
        <taxon>Mucoromycota</taxon>
        <taxon>Glomeromycotina</taxon>
        <taxon>Glomeromycetes</taxon>
        <taxon>Paraglomerales</taxon>
        <taxon>Paraglomeraceae</taxon>
        <taxon>Paraglomus</taxon>
    </lineage>
</organism>
<keyword evidence="8" id="KW-1185">Reference proteome</keyword>
<feature type="region of interest" description="Disordered" evidence="4">
    <location>
        <begin position="832"/>
        <end position="856"/>
    </location>
</feature>
<dbReference type="Proteomes" id="UP000789739">
    <property type="component" value="Unassembled WGS sequence"/>
</dbReference>
<dbReference type="InterPro" id="IPR004859">
    <property type="entry name" value="Xrn1_N"/>
</dbReference>
<name>A0A9N9FBL7_9GLOM</name>
<dbReference type="Pfam" id="PF03159">
    <property type="entry name" value="XRN_N"/>
    <property type="match status" value="1"/>
</dbReference>
<evidence type="ECO:0000256" key="4">
    <source>
        <dbReference type="SAM" id="MobiDB-lite"/>
    </source>
</evidence>
<dbReference type="InterPro" id="IPR027073">
    <property type="entry name" value="5_3_exoribonuclease"/>
</dbReference>
<dbReference type="OrthoDB" id="372487at2759"/>
<reference evidence="7" key="1">
    <citation type="submission" date="2021-06" db="EMBL/GenBank/DDBJ databases">
        <authorList>
            <person name="Kallberg Y."/>
            <person name="Tangrot J."/>
            <person name="Rosling A."/>
        </authorList>
    </citation>
    <scope>NUCLEOTIDE SEQUENCE</scope>
    <source>
        <strain evidence="7">BR232B</strain>
    </source>
</reference>
<evidence type="ECO:0000259" key="6">
    <source>
        <dbReference type="Pfam" id="PF17846"/>
    </source>
</evidence>
<dbReference type="EMBL" id="CAJVPI010000350">
    <property type="protein sequence ID" value="CAG8523429.1"/>
    <property type="molecule type" value="Genomic_DNA"/>
</dbReference>
<accession>A0A9N9FBL7</accession>
<dbReference type="Gene3D" id="3.40.50.12390">
    <property type="match status" value="2"/>
</dbReference>
<evidence type="ECO:0000256" key="3">
    <source>
        <dbReference type="ARBA" id="ARBA00022839"/>
    </source>
</evidence>
<keyword evidence="2" id="KW-0378">Hydrolase</keyword>
<evidence type="ECO:0000259" key="5">
    <source>
        <dbReference type="Pfam" id="PF03159"/>
    </source>
</evidence>
<dbReference type="AlphaFoldDB" id="A0A9N9FBL7"/>
<gene>
    <name evidence="7" type="ORF">PBRASI_LOCUS3747</name>
</gene>
<dbReference type="PANTHER" id="PTHR12341">
    <property type="entry name" value="5'-&gt;3' EXORIBONUCLEASE"/>
    <property type="match status" value="1"/>
</dbReference>
<dbReference type="CDD" id="cd18673">
    <property type="entry name" value="PIN_XRN1-2-like"/>
    <property type="match status" value="1"/>
</dbReference>
<evidence type="ECO:0000256" key="2">
    <source>
        <dbReference type="ARBA" id="ARBA00022801"/>
    </source>
</evidence>
<dbReference type="Pfam" id="PF17846">
    <property type="entry name" value="XRN_M"/>
    <property type="match status" value="2"/>
</dbReference>
<dbReference type="GO" id="GO:0004534">
    <property type="term" value="F:5'-3' RNA exonuclease activity"/>
    <property type="evidence" value="ECO:0007669"/>
    <property type="project" value="UniProtKB-ARBA"/>
</dbReference>
<dbReference type="GO" id="GO:0000956">
    <property type="term" value="P:nuclear-transcribed mRNA catabolic process"/>
    <property type="evidence" value="ECO:0007669"/>
    <property type="project" value="TreeGrafter"/>
</dbReference>
<evidence type="ECO:0000313" key="7">
    <source>
        <dbReference type="EMBL" id="CAG8523429.1"/>
    </source>
</evidence>
<comment type="caution">
    <text evidence="7">The sequence shown here is derived from an EMBL/GenBank/DDBJ whole genome shotgun (WGS) entry which is preliminary data.</text>
</comment>
<protein>
    <submittedName>
        <fullName evidence="7">10959_t:CDS:1</fullName>
    </submittedName>
</protein>